<dbReference type="GO" id="GO:0017057">
    <property type="term" value="F:6-phosphogluconolactonase activity"/>
    <property type="evidence" value="ECO:0007669"/>
    <property type="project" value="UniProtKB-EC"/>
</dbReference>
<keyword evidence="3" id="KW-1185">Reference proteome</keyword>
<dbReference type="InterPro" id="IPR006148">
    <property type="entry name" value="Glc/Gal-6P_isomerase"/>
</dbReference>
<dbReference type="Proteomes" id="UP000557193">
    <property type="component" value="Unassembled WGS sequence"/>
</dbReference>
<dbReference type="EC" id="3.1.1.31" evidence="2"/>
<evidence type="ECO:0000313" key="2">
    <source>
        <dbReference type="EMBL" id="MBB6341922.1"/>
    </source>
</evidence>
<keyword evidence="2" id="KW-0378">Hydrolase</keyword>
<reference evidence="2 3" key="1">
    <citation type="submission" date="2020-08" db="EMBL/GenBank/DDBJ databases">
        <title>Functional genomics of gut bacteria from endangered species of beetles.</title>
        <authorList>
            <person name="Carlos-Shanley C."/>
        </authorList>
    </citation>
    <scope>NUCLEOTIDE SEQUENCE [LARGE SCALE GENOMIC DNA]</scope>
    <source>
        <strain evidence="2 3">S00202</strain>
    </source>
</reference>
<dbReference type="Pfam" id="PF01182">
    <property type="entry name" value="Glucosamine_iso"/>
    <property type="match status" value="1"/>
</dbReference>
<dbReference type="InterPro" id="IPR037171">
    <property type="entry name" value="NagB/RpiA_transferase-like"/>
</dbReference>
<gene>
    <name evidence="2" type="ORF">HNP49_002090</name>
</gene>
<protein>
    <submittedName>
        <fullName evidence="2">6-phosphogluconolactonase</fullName>
        <ecNumber evidence="2">3.1.1.31</ecNumber>
    </submittedName>
</protein>
<comment type="caution">
    <text evidence="2">The sequence shown here is derived from an EMBL/GenBank/DDBJ whole genome shotgun (WGS) entry which is preliminary data.</text>
</comment>
<dbReference type="EMBL" id="JACHLL010000003">
    <property type="protein sequence ID" value="MBB6341922.1"/>
    <property type="molecule type" value="Genomic_DNA"/>
</dbReference>
<dbReference type="AlphaFoldDB" id="A0A7X0BS90"/>
<organism evidence="2 3">
    <name type="scientific">Pseudomonas fluvialis</name>
    <dbReference type="NCBI Taxonomy" id="1793966"/>
    <lineage>
        <taxon>Bacteria</taxon>
        <taxon>Pseudomonadati</taxon>
        <taxon>Pseudomonadota</taxon>
        <taxon>Gammaproteobacteria</taxon>
        <taxon>Pseudomonadales</taxon>
        <taxon>Pseudomonadaceae</taxon>
        <taxon>Pseudomonas</taxon>
    </lineage>
</organism>
<dbReference type="Gene3D" id="3.40.50.1360">
    <property type="match status" value="1"/>
</dbReference>
<dbReference type="RefSeq" id="WP_184683030.1">
    <property type="nucleotide sequence ID" value="NZ_JACHLL010000003.1"/>
</dbReference>
<dbReference type="GO" id="GO:0005975">
    <property type="term" value="P:carbohydrate metabolic process"/>
    <property type="evidence" value="ECO:0007669"/>
    <property type="project" value="InterPro"/>
</dbReference>
<evidence type="ECO:0000313" key="3">
    <source>
        <dbReference type="Proteomes" id="UP000557193"/>
    </source>
</evidence>
<feature type="domain" description="Glucosamine/galactosamine-6-phosphate isomerase" evidence="1">
    <location>
        <begin position="12"/>
        <end position="215"/>
    </location>
</feature>
<proteinExistence type="predicted"/>
<dbReference type="SUPFAM" id="SSF100950">
    <property type="entry name" value="NagB/RpiA/CoA transferase-like"/>
    <property type="match status" value="1"/>
</dbReference>
<dbReference type="PANTHER" id="PTHR11054:SF0">
    <property type="entry name" value="6-PHOSPHOGLUCONOLACTONASE"/>
    <property type="match status" value="1"/>
</dbReference>
<name>A0A7X0BS90_9PSED</name>
<accession>A0A7X0BS90</accession>
<dbReference type="InterPro" id="IPR039104">
    <property type="entry name" value="6PGL"/>
</dbReference>
<sequence>MTLHWKSFDSREACLQALAEDLAEQLQAREQPSLLLPGGSSPQALLPLLAAMPLDWSRVRASPSDERWVPAGDAASNLRLLSAGLPEAQWLDPRQGSTPEQAARHWGGQLQSWLPLTAVLLGMGEDGHFASLFPGTPGLAEALDGAAEPAALPAQAPSEPRLRLTPNLALLLRSDWLGLLVFGSAKRALLEQAQKGQGDWPVRQLLESGVVQVYWAE</sequence>
<evidence type="ECO:0000259" key="1">
    <source>
        <dbReference type="Pfam" id="PF01182"/>
    </source>
</evidence>
<dbReference type="PANTHER" id="PTHR11054">
    <property type="entry name" value="6-PHOSPHOGLUCONOLACTONASE"/>
    <property type="match status" value="1"/>
</dbReference>